<dbReference type="Proteomes" id="UP000184330">
    <property type="component" value="Unassembled WGS sequence"/>
</dbReference>
<accession>A0A1L7WLB1</accession>
<dbReference type="PANTHER" id="PTHR23020:SF41">
    <property type="entry name" value="AMINOGLYCOSIDE PHOSPHOTRANSFERASE DOMAIN-CONTAINING PROTEIN"/>
    <property type="match status" value="1"/>
</dbReference>
<reference evidence="2 3" key="1">
    <citation type="submission" date="2016-03" db="EMBL/GenBank/DDBJ databases">
        <authorList>
            <person name="Ploux O."/>
        </authorList>
    </citation>
    <scope>NUCLEOTIDE SEQUENCE [LARGE SCALE GENOMIC DNA]</scope>
    <source>
        <strain evidence="2 3">UAMH 11012</strain>
    </source>
</reference>
<proteinExistence type="predicted"/>
<dbReference type="OrthoDB" id="191037at2759"/>
<dbReference type="AlphaFoldDB" id="A0A1L7WLB1"/>
<dbReference type="InterPro" id="IPR011009">
    <property type="entry name" value="Kinase-like_dom_sf"/>
</dbReference>
<dbReference type="InterPro" id="IPR004119">
    <property type="entry name" value="EcKL"/>
</dbReference>
<evidence type="ECO:0000313" key="2">
    <source>
        <dbReference type="EMBL" id="CZR53550.1"/>
    </source>
</evidence>
<dbReference type="PANTHER" id="PTHR23020">
    <property type="entry name" value="UNCHARACTERIZED NUCLEAR HORMONE RECEPTOR-RELATED"/>
    <property type="match status" value="1"/>
</dbReference>
<dbReference type="SMART" id="SM00587">
    <property type="entry name" value="CHK"/>
    <property type="match status" value="1"/>
</dbReference>
<sequence>MATLITPQLPSITKTEHNTLDVTSVLPMTIEELGPKWLSLVLGRRCPGLEVHSVETRNIIYGTASKILVRLKYLKRHEKREPPEDLCIKGGFQQELRDIGLGSSYRREAEFFAHIAPHLDIQLPQSWYAGISTELDQGIVIMENLTSRGCTYGECTETWPADRVAAALEVLAGLHAHTWGADSKRYPWLSNISPVKEVSEILLSAEYWDRHFEVDEADLKARVPKSMLDREKMKFAFEKLWQLSEQGPICAAHGDPHVGNTYISADGKPGFIDWQALYAGPPMDDVAYFIGGALTIEDRRNHERRLLQHYLGSLKAQNGPSFTVDEVWPDYRRNHLHGFFWALTSPKMQRKDRVIAMTERHITAIEDHKTLDAILGSV</sequence>
<protein>
    <recommendedName>
        <fullName evidence="1">CHK kinase-like domain-containing protein</fullName>
    </recommendedName>
</protein>
<evidence type="ECO:0000313" key="3">
    <source>
        <dbReference type="Proteomes" id="UP000184330"/>
    </source>
</evidence>
<dbReference type="InterPro" id="IPR015897">
    <property type="entry name" value="CHK_kinase-like"/>
</dbReference>
<feature type="domain" description="CHK kinase-like" evidence="1">
    <location>
        <begin position="140"/>
        <end position="320"/>
    </location>
</feature>
<dbReference type="InterPro" id="IPR052961">
    <property type="entry name" value="Oxido-Kinase-like_Enzymes"/>
</dbReference>
<gene>
    <name evidence="2" type="ORF">PAC_03429</name>
</gene>
<dbReference type="SUPFAM" id="SSF56112">
    <property type="entry name" value="Protein kinase-like (PK-like)"/>
    <property type="match status" value="1"/>
</dbReference>
<evidence type="ECO:0000259" key="1">
    <source>
        <dbReference type="SMART" id="SM00587"/>
    </source>
</evidence>
<dbReference type="Pfam" id="PF02958">
    <property type="entry name" value="EcKL"/>
    <property type="match status" value="1"/>
</dbReference>
<dbReference type="EMBL" id="FJOG01000004">
    <property type="protein sequence ID" value="CZR53550.1"/>
    <property type="molecule type" value="Genomic_DNA"/>
</dbReference>
<keyword evidence="3" id="KW-1185">Reference proteome</keyword>
<organism evidence="2 3">
    <name type="scientific">Phialocephala subalpina</name>
    <dbReference type="NCBI Taxonomy" id="576137"/>
    <lineage>
        <taxon>Eukaryota</taxon>
        <taxon>Fungi</taxon>
        <taxon>Dikarya</taxon>
        <taxon>Ascomycota</taxon>
        <taxon>Pezizomycotina</taxon>
        <taxon>Leotiomycetes</taxon>
        <taxon>Helotiales</taxon>
        <taxon>Mollisiaceae</taxon>
        <taxon>Phialocephala</taxon>
        <taxon>Phialocephala fortinii species complex</taxon>
    </lineage>
</organism>
<name>A0A1L7WLB1_9HELO</name>
<dbReference type="Gene3D" id="3.90.1200.10">
    <property type="match status" value="1"/>
</dbReference>